<sequence length="251" mass="29459">MGSFYNLDYIIEINEKRLEQYSNAYQKQTDKFTNILVLYSTFTIFVIPIAQTLFFEEAKCYWLEHVLFYGFSLLFLVSAFNTIRLLIPVEVAYQREPRRYYETYRLNYEDGIRTPTEVDILVKASYIEELELAVRTNFYIMERKKLFYYRALIFALLACGPYLLCIGFQLSMKTEKIQKVDIVNFSNLVENKLMAKEIKQTSQSISPTGNKTRLPGVDSSQVIPSSPIFFKESLFFDTTTAHKLKKKSIKK</sequence>
<keyword evidence="1" id="KW-0472">Membrane</keyword>
<feature type="transmembrane region" description="Helical" evidence="1">
    <location>
        <begin position="66"/>
        <end position="87"/>
    </location>
</feature>
<feature type="transmembrane region" description="Helical" evidence="1">
    <location>
        <begin position="147"/>
        <end position="170"/>
    </location>
</feature>
<evidence type="ECO:0000313" key="2">
    <source>
        <dbReference type="EMBL" id="SCC56679.1"/>
    </source>
</evidence>
<protein>
    <recommendedName>
        <fullName evidence="4">Transmembrane protein</fullName>
    </recommendedName>
</protein>
<evidence type="ECO:0000256" key="1">
    <source>
        <dbReference type="SAM" id="Phobius"/>
    </source>
</evidence>
<reference evidence="2 3" key="1">
    <citation type="submission" date="2016-08" db="EMBL/GenBank/DDBJ databases">
        <authorList>
            <person name="Seilhamer J.J."/>
        </authorList>
    </citation>
    <scope>NUCLEOTIDE SEQUENCE [LARGE SCALE GENOMIC DNA]</scope>
    <source>
        <strain evidence="2 3">A37T2</strain>
    </source>
</reference>
<dbReference type="RefSeq" id="WP_089714542.1">
    <property type="nucleotide sequence ID" value="NZ_FMAR01000015.1"/>
</dbReference>
<dbReference type="EMBL" id="FMAR01000015">
    <property type="protein sequence ID" value="SCC56679.1"/>
    <property type="molecule type" value="Genomic_DNA"/>
</dbReference>
<dbReference type="AlphaFoldDB" id="A0A1C4FKY7"/>
<evidence type="ECO:0008006" key="4">
    <source>
        <dbReference type="Google" id="ProtNLM"/>
    </source>
</evidence>
<gene>
    <name evidence="2" type="ORF">GA0116948_11545</name>
</gene>
<dbReference type="STRING" id="1335309.GA0116948_11545"/>
<evidence type="ECO:0000313" key="3">
    <source>
        <dbReference type="Proteomes" id="UP000242818"/>
    </source>
</evidence>
<keyword evidence="3" id="KW-1185">Reference proteome</keyword>
<name>A0A1C4FKY7_9BACT</name>
<keyword evidence="1" id="KW-0812">Transmembrane</keyword>
<dbReference type="Proteomes" id="UP000242818">
    <property type="component" value="Unassembled WGS sequence"/>
</dbReference>
<organism evidence="2 3">
    <name type="scientific">Chitinophaga costaii</name>
    <dbReference type="NCBI Taxonomy" id="1335309"/>
    <lineage>
        <taxon>Bacteria</taxon>
        <taxon>Pseudomonadati</taxon>
        <taxon>Bacteroidota</taxon>
        <taxon>Chitinophagia</taxon>
        <taxon>Chitinophagales</taxon>
        <taxon>Chitinophagaceae</taxon>
        <taxon>Chitinophaga</taxon>
    </lineage>
</organism>
<dbReference type="OrthoDB" id="674736at2"/>
<feature type="transmembrane region" description="Helical" evidence="1">
    <location>
        <begin position="35"/>
        <end position="54"/>
    </location>
</feature>
<accession>A0A1C4FKY7</accession>
<proteinExistence type="predicted"/>
<keyword evidence="1" id="KW-1133">Transmembrane helix</keyword>